<evidence type="ECO:0000256" key="1">
    <source>
        <dbReference type="ARBA" id="ARBA00008724"/>
    </source>
</evidence>
<comment type="similarity">
    <text evidence="1">Belongs to the TACO1 family.</text>
</comment>
<accession>A0A2H0RC61</accession>
<evidence type="ECO:0008006" key="8">
    <source>
        <dbReference type="Google" id="ProtNLM"/>
    </source>
</evidence>
<evidence type="ECO:0000256" key="3">
    <source>
        <dbReference type="ARBA" id="ARBA00023163"/>
    </source>
</evidence>
<feature type="domain" description="TACO1/YebC-like second and third" evidence="4">
    <location>
        <begin position="79"/>
        <end position="133"/>
    </location>
</feature>
<reference evidence="6 7" key="1">
    <citation type="submission" date="2017-09" db="EMBL/GenBank/DDBJ databases">
        <title>Depth-based differentiation of microbial function through sediment-hosted aquifers and enrichment of novel symbionts in the deep terrestrial subsurface.</title>
        <authorList>
            <person name="Probst A.J."/>
            <person name="Ladd B."/>
            <person name="Jarett J.K."/>
            <person name="Geller-Mcgrath D.E."/>
            <person name="Sieber C.M."/>
            <person name="Emerson J.B."/>
            <person name="Anantharaman K."/>
            <person name="Thomas B.C."/>
            <person name="Malmstrom R."/>
            <person name="Stieglmeier M."/>
            <person name="Klingl A."/>
            <person name="Woyke T."/>
            <person name="Ryan C.M."/>
            <person name="Banfield J.F."/>
        </authorList>
    </citation>
    <scope>NUCLEOTIDE SEQUENCE [LARGE SCALE GENOMIC DNA]</scope>
    <source>
        <strain evidence="6">CG10_big_fil_rev_8_21_14_0_10_31_9</strain>
    </source>
</reference>
<protein>
    <recommendedName>
        <fullName evidence="8">YebC/PmpR family DNA-binding transcriptional regulator</fullName>
    </recommendedName>
</protein>
<dbReference type="AlphaFoldDB" id="A0A2H0RC61"/>
<organism evidence="6 7">
    <name type="scientific">Candidatus Wolfebacteria bacterium CG10_big_fil_rev_8_21_14_0_10_31_9</name>
    <dbReference type="NCBI Taxonomy" id="1975070"/>
    <lineage>
        <taxon>Bacteria</taxon>
        <taxon>Candidatus Wolfeibacteriota</taxon>
    </lineage>
</organism>
<evidence type="ECO:0000313" key="7">
    <source>
        <dbReference type="Proteomes" id="UP000231602"/>
    </source>
</evidence>
<dbReference type="FunFam" id="1.10.10.200:FF:000002">
    <property type="entry name" value="Probable transcriptional regulatory protein CLM62_37755"/>
    <property type="match status" value="1"/>
</dbReference>
<dbReference type="SUPFAM" id="SSF75625">
    <property type="entry name" value="YebC-like"/>
    <property type="match status" value="1"/>
</dbReference>
<evidence type="ECO:0000259" key="5">
    <source>
        <dbReference type="Pfam" id="PF20772"/>
    </source>
</evidence>
<dbReference type="InterPro" id="IPR017856">
    <property type="entry name" value="Integrase-like_N"/>
</dbReference>
<dbReference type="InterPro" id="IPR002876">
    <property type="entry name" value="Transcrip_reg_TACO1-like"/>
</dbReference>
<dbReference type="Pfam" id="PF20772">
    <property type="entry name" value="TACO1_YebC_N"/>
    <property type="match status" value="1"/>
</dbReference>
<dbReference type="Pfam" id="PF01709">
    <property type="entry name" value="Transcrip_reg"/>
    <property type="match status" value="1"/>
</dbReference>
<dbReference type="InterPro" id="IPR029072">
    <property type="entry name" value="YebC-like"/>
</dbReference>
<dbReference type="GO" id="GO:0005737">
    <property type="term" value="C:cytoplasm"/>
    <property type="evidence" value="ECO:0007669"/>
    <property type="project" value="UniProtKB-ARBA"/>
</dbReference>
<dbReference type="Gene3D" id="1.10.10.200">
    <property type="match status" value="1"/>
</dbReference>
<keyword evidence="3" id="KW-0804">Transcription</keyword>
<dbReference type="Gene3D" id="3.30.70.980">
    <property type="match status" value="1"/>
</dbReference>
<feature type="domain" description="TACO1/YebC-like N-terminal" evidence="5">
    <location>
        <begin position="5"/>
        <end position="73"/>
    </location>
</feature>
<proteinExistence type="inferred from homology"/>
<dbReference type="InterPro" id="IPR026564">
    <property type="entry name" value="Transcrip_reg_TACO1-like_dom3"/>
</dbReference>
<evidence type="ECO:0000313" key="6">
    <source>
        <dbReference type="EMBL" id="PIR44067.1"/>
    </source>
</evidence>
<dbReference type="InterPro" id="IPR048300">
    <property type="entry name" value="TACO1_YebC-like_2nd/3rd_dom"/>
</dbReference>
<gene>
    <name evidence="6" type="ORF">COV23_01800</name>
</gene>
<name>A0A2H0RC61_9BACT</name>
<evidence type="ECO:0000259" key="4">
    <source>
        <dbReference type="Pfam" id="PF01709"/>
    </source>
</evidence>
<dbReference type="PANTHER" id="PTHR12532">
    <property type="entry name" value="TRANSLATIONAL ACTIVATOR OF CYTOCHROME C OXIDASE 1"/>
    <property type="match status" value="1"/>
</dbReference>
<comment type="caution">
    <text evidence="6">The sequence shown here is derived from an EMBL/GenBank/DDBJ whole genome shotgun (WGS) entry which is preliminary data.</text>
</comment>
<dbReference type="Proteomes" id="UP000231602">
    <property type="component" value="Unassembled WGS sequence"/>
</dbReference>
<dbReference type="InterPro" id="IPR049083">
    <property type="entry name" value="TACO1_YebC_N"/>
</dbReference>
<dbReference type="PANTHER" id="PTHR12532:SF0">
    <property type="entry name" value="TRANSLATIONAL ACTIVATOR OF CYTOCHROME C OXIDASE 1"/>
    <property type="match status" value="1"/>
</dbReference>
<keyword evidence="2" id="KW-0805">Transcription regulation</keyword>
<sequence length="176" mass="19918">MSGHNKWSQIKHKKGITDKKRGQIFSKLSKAITIAAKNEPNAQFNIKLKSAIEKAKENQIPQDNIERAIKKASEVGENLEELLMEAYGPEGSAILIEAITDSRNRTVSEVKKILKDYDAKWADPGSVLWAFEKFNNEWRAKFPQKISEDGMKKLEILIEALDGHDDVENIITNVDL</sequence>
<evidence type="ECO:0000256" key="2">
    <source>
        <dbReference type="ARBA" id="ARBA00023015"/>
    </source>
</evidence>
<dbReference type="EMBL" id="PCXV01000029">
    <property type="protein sequence ID" value="PIR44067.1"/>
    <property type="molecule type" value="Genomic_DNA"/>
</dbReference>